<evidence type="ECO:0000313" key="3">
    <source>
        <dbReference type="Proteomes" id="UP001162162"/>
    </source>
</evidence>
<feature type="non-terminal residue" evidence="2">
    <location>
        <position position="1"/>
    </location>
</feature>
<protein>
    <submittedName>
        <fullName evidence="2">Uncharacterized protein</fullName>
    </submittedName>
</protein>
<feature type="region of interest" description="Disordered" evidence="1">
    <location>
        <begin position="25"/>
        <end position="63"/>
    </location>
</feature>
<accession>A0AAV8YYI1</accession>
<organism evidence="2 3">
    <name type="scientific">Aromia moschata</name>
    <dbReference type="NCBI Taxonomy" id="1265417"/>
    <lineage>
        <taxon>Eukaryota</taxon>
        <taxon>Metazoa</taxon>
        <taxon>Ecdysozoa</taxon>
        <taxon>Arthropoda</taxon>
        <taxon>Hexapoda</taxon>
        <taxon>Insecta</taxon>
        <taxon>Pterygota</taxon>
        <taxon>Neoptera</taxon>
        <taxon>Endopterygota</taxon>
        <taxon>Coleoptera</taxon>
        <taxon>Polyphaga</taxon>
        <taxon>Cucujiformia</taxon>
        <taxon>Chrysomeloidea</taxon>
        <taxon>Cerambycidae</taxon>
        <taxon>Cerambycinae</taxon>
        <taxon>Callichromatini</taxon>
        <taxon>Aromia</taxon>
    </lineage>
</organism>
<dbReference type="Proteomes" id="UP001162162">
    <property type="component" value="Unassembled WGS sequence"/>
</dbReference>
<name>A0AAV8YYI1_9CUCU</name>
<gene>
    <name evidence="2" type="ORF">NQ318_007298</name>
</gene>
<comment type="caution">
    <text evidence="2">The sequence shown here is derived from an EMBL/GenBank/DDBJ whole genome shotgun (WGS) entry which is preliminary data.</text>
</comment>
<proteinExistence type="predicted"/>
<evidence type="ECO:0000313" key="2">
    <source>
        <dbReference type="EMBL" id="KAJ8957085.1"/>
    </source>
</evidence>
<sequence length="148" mass="16605">VGLRMENDDLISEPRGNQVQVNFVRSSGNRPSSYYDNTNNTSSNGNGSLPRNSTKERKYDDHPTQMHCLTTTVPQNIASEVIAGKHTPTRNSLRHSRMIVLNKSGQAPTQPLPPLIEYYKHVKNFINTDHIPGYCPMYFVSSIIAVDC</sequence>
<dbReference type="AlphaFoldDB" id="A0AAV8YYI1"/>
<evidence type="ECO:0000256" key="1">
    <source>
        <dbReference type="SAM" id="MobiDB-lite"/>
    </source>
</evidence>
<feature type="compositionally biased region" description="Basic and acidic residues" evidence="1">
    <location>
        <begin position="53"/>
        <end position="63"/>
    </location>
</feature>
<feature type="compositionally biased region" description="Low complexity" evidence="1">
    <location>
        <begin position="32"/>
        <end position="48"/>
    </location>
</feature>
<reference evidence="2" key="1">
    <citation type="journal article" date="2023" name="Insect Mol. Biol.">
        <title>Genome sequencing provides insights into the evolution of gene families encoding plant cell wall-degrading enzymes in longhorned beetles.</title>
        <authorList>
            <person name="Shin N.R."/>
            <person name="Okamura Y."/>
            <person name="Kirsch R."/>
            <person name="Pauchet Y."/>
        </authorList>
    </citation>
    <scope>NUCLEOTIDE SEQUENCE</scope>
    <source>
        <strain evidence="2">AMC_N1</strain>
    </source>
</reference>
<keyword evidence="3" id="KW-1185">Reference proteome</keyword>
<dbReference type="EMBL" id="JAPWTK010000025">
    <property type="protein sequence ID" value="KAJ8957085.1"/>
    <property type="molecule type" value="Genomic_DNA"/>
</dbReference>